<organism evidence="1 2">
    <name type="scientific">Ilex paraguariensis</name>
    <name type="common">yerba mate</name>
    <dbReference type="NCBI Taxonomy" id="185542"/>
    <lineage>
        <taxon>Eukaryota</taxon>
        <taxon>Viridiplantae</taxon>
        <taxon>Streptophyta</taxon>
        <taxon>Embryophyta</taxon>
        <taxon>Tracheophyta</taxon>
        <taxon>Spermatophyta</taxon>
        <taxon>Magnoliopsida</taxon>
        <taxon>eudicotyledons</taxon>
        <taxon>Gunneridae</taxon>
        <taxon>Pentapetalae</taxon>
        <taxon>asterids</taxon>
        <taxon>campanulids</taxon>
        <taxon>Aquifoliales</taxon>
        <taxon>Aquifoliaceae</taxon>
        <taxon>Ilex</taxon>
    </lineage>
</organism>
<protein>
    <submittedName>
        <fullName evidence="1">Uncharacterized protein</fullName>
    </submittedName>
</protein>
<dbReference type="Proteomes" id="UP001642360">
    <property type="component" value="Unassembled WGS sequence"/>
</dbReference>
<proteinExistence type="predicted"/>
<gene>
    <name evidence="1" type="ORF">ILEXP_LOCUS27477</name>
</gene>
<keyword evidence="2" id="KW-1185">Reference proteome</keyword>
<dbReference type="PANTHER" id="PTHR31513:SF1">
    <property type="entry name" value="EPHRIN TYPE-B RECEPTOR"/>
    <property type="match status" value="1"/>
</dbReference>
<accession>A0ABC8SNP7</accession>
<dbReference type="AlphaFoldDB" id="A0ABC8SNP7"/>
<name>A0ABC8SNP7_9AQUA</name>
<reference evidence="1 2" key="1">
    <citation type="submission" date="2024-02" db="EMBL/GenBank/DDBJ databases">
        <authorList>
            <person name="Vignale AGUSTIN F."/>
            <person name="Sosa J E."/>
            <person name="Modenutti C."/>
        </authorList>
    </citation>
    <scope>NUCLEOTIDE SEQUENCE [LARGE SCALE GENOMIC DNA]</scope>
</reference>
<comment type="caution">
    <text evidence="1">The sequence shown here is derived from an EMBL/GenBank/DDBJ whole genome shotgun (WGS) entry which is preliminary data.</text>
</comment>
<evidence type="ECO:0000313" key="1">
    <source>
        <dbReference type="EMBL" id="CAK9158811.1"/>
    </source>
</evidence>
<sequence length="175" mass="17257">MFSVGPGSVLRGPLENASADAVTPKLNCEFQGCPIELLQPPEDCNVNSSLSFTLQICQVDDILVEGLIVGSVVHFHRARTISVLSSGTISTSGMGCRGGVGQGKVLSNGPGSGGGHGGKGGVGCYNGSCIEGGISYGDADLPCELGSGSGNDSLAGASSGGGILDKVEEKVAGSA</sequence>
<dbReference type="EMBL" id="CAUOFW020003247">
    <property type="protein sequence ID" value="CAK9158811.1"/>
    <property type="molecule type" value="Genomic_DNA"/>
</dbReference>
<evidence type="ECO:0000313" key="2">
    <source>
        <dbReference type="Proteomes" id="UP001642360"/>
    </source>
</evidence>
<dbReference type="PANTHER" id="PTHR31513">
    <property type="entry name" value="EPHRIN TYPE-B RECEPTOR"/>
    <property type="match status" value="1"/>
</dbReference>